<reference evidence="2" key="1">
    <citation type="submission" date="2020-07" db="EMBL/GenBank/DDBJ databases">
        <authorList>
            <person name="Tarantini F.S."/>
            <person name="Hong K.W."/>
            <person name="Chan K.G."/>
        </authorList>
    </citation>
    <scope>NUCLEOTIDE SEQUENCE</scope>
    <source>
        <strain evidence="2">32-07</strain>
    </source>
</reference>
<dbReference type="RefSeq" id="WP_231334540.1">
    <property type="nucleotide sequence ID" value="NZ_CP059572.1"/>
</dbReference>
<proteinExistence type="predicted"/>
<evidence type="ECO:0000313" key="2">
    <source>
        <dbReference type="EMBL" id="QXJ21392.1"/>
    </source>
</evidence>
<feature type="domain" description="Carrier" evidence="1">
    <location>
        <begin position="3"/>
        <end position="78"/>
    </location>
</feature>
<evidence type="ECO:0000259" key="1">
    <source>
        <dbReference type="PROSITE" id="PS50075"/>
    </source>
</evidence>
<protein>
    <recommendedName>
        <fullName evidence="1">Carrier domain-containing protein</fullName>
    </recommendedName>
</protein>
<dbReference type="InterPro" id="IPR036736">
    <property type="entry name" value="ACP-like_sf"/>
</dbReference>
<gene>
    <name evidence="2" type="ORF">AGRA3207_002241</name>
</gene>
<name>A0ABX8QRN1_9ACTN</name>
<keyword evidence="3" id="KW-1185">Reference proteome</keyword>
<evidence type="ECO:0000313" key="3">
    <source>
        <dbReference type="Proteomes" id="UP001049518"/>
    </source>
</evidence>
<dbReference type="EMBL" id="CP059572">
    <property type="protein sequence ID" value="QXJ21392.1"/>
    <property type="molecule type" value="Genomic_DNA"/>
</dbReference>
<dbReference type="Gene3D" id="1.10.1200.10">
    <property type="entry name" value="ACP-like"/>
    <property type="match status" value="1"/>
</dbReference>
<dbReference type="SUPFAM" id="SSF47336">
    <property type="entry name" value="ACP-like"/>
    <property type="match status" value="1"/>
</dbReference>
<dbReference type="Pfam" id="PF00550">
    <property type="entry name" value="PP-binding"/>
    <property type="match status" value="1"/>
</dbReference>
<dbReference type="PROSITE" id="PS50075">
    <property type="entry name" value="CARRIER"/>
    <property type="match status" value="1"/>
</dbReference>
<organism evidence="2 3">
    <name type="scientific">Actinomadura graeca</name>
    <dbReference type="NCBI Taxonomy" id="2750812"/>
    <lineage>
        <taxon>Bacteria</taxon>
        <taxon>Bacillati</taxon>
        <taxon>Actinomycetota</taxon>
        <taxon>Actinomycetes</taxon>
        <taxon>Streptosporangiales</taxon>
        <taxon>Thermomonosporaceae</taxon>
        <taxon>Actinomadura</taxon>
    </lineage>
</organism>
<dbReference type="InterPro" id="IPR009081">
    <property type="entry name" value="PP-bd_ACP"/>
</dbReference>
<accession>A0ABX8QRN1</accession>
<sequence length="81" mass="8970">MPMMTDRDVQEIVASILDVDVSDIGIDTSFYVDLEMDSLHKAEFIVRLERASGAELGPAEAAEIDSVGDAMRMLRDRPRVS</sequence>
<dbReference type="Proteomes" id="UP001049518">
    <property type="component" value="Chromosome"/>
</dbReference>